<dbReference type="InterPro" id="IPR036420">
    <property type="entry name" value="BRCT_dom_sf"/>
</dbReference>
<dbReference type="InterPro" id="IPR012337">
    <property type="entry name" value="RNaseH-like_sf"/>
</dbReference>
<keyword evidence="1" id="KW-0540">Nuclease</keyword>
<dbReference type="FunFam" id="3.30.420.10:FF:000045">
    <property type="entry name" value="3'-5' exonuclease DinG"/>
    <property type="match status" value="1"/>
</dbReference>
<organism evidence="5 6">
    <name type="scientific">Agromyces archimandritae</name>
    <dbReference type="NCBI Taxonomy" id="2781962"/>
    <lineage>
        <taxon>Bacteria</taxon>
        <taxon>Bacillati</taxon>
        <taxon>Actinomycetota</taxon>
        <taxon>Actinomycetes</taxon>
        <taxon>Micrococcales</taxon>
        <taxon>Microbacteriaceae</taxon>
        <taxon>Agromyces</taxon>
    </lineage>
</organism>
<dbReference type="Gene3D" id="3.40.50.10190">
    <property type="entry name" value="BRCT domain"/>
    <property type="match status" value="1"/>
</dbReference>
<dbReference type="PANTHER" id="PTHR30231:SF4">
    <property type="entry name" value="PROTEIN NEN2"/>
    <property type="match status" value="1"/>
</dbReference>
<accession>A0A975FPI5</accession>
<keyword evidence="3" id="KW-0269">Exonuclease</keyword>
<dbReference type="SUPFAM" id="SSF53098">
    <property type="entry name" value="Ribonuclease H-like"/>
    <property type="match status" value="1"/>
</dbReference>
<dbReference type="InterPro" id="IPR029024">
    <property type="entry name" value="TerB-like"/>
</dbReference>
<evidence type="ECO:0000256" key="3">
    <source>
        <dbReference type="ARBA" id="ARBA00022839"/>
    </source>
</evidence>
<feature type="domain" description="Exonuclease" evidence="4">
    <location>
        <begin position="3"/>
        <end position="170"/>
    </location>
</feature>
<evidence type="ECO:0000259" key="4">
    <source>
        <dbReference type="SMART" id="SM00479"/>
    </source>
</evidence>
<evidence type="ECO:0000313" key="5">
    <source>
        <dbReference type="EMBL" id="QTX05652.1"/>
    </source>
</evidence>
<dbReference type="AlphaFoldDB" id="A0A975FPI5"/>
<keyword evidence="6" id="KW-1185">Reference proteome</keyword>
<dbReference type="RefSeq" id="WP_210900838.1">
    <property type="nucleotide sequence ID" value="NZ_CP071696.1"/>
</dbReference>
<dbReference type="EMBL" id="CP071696">
    <property type="protein sequence ID" value="QTX05652.1"/>
    <property type="molecule type" value="Genomic_DNA"/>
</dbReference>
<dbReference type="GO" id="GO:0005829">
    <property type="term" value="C:cytosol"/>
    <property type="evidence" value="ECO:0007669"/>
    <property type="project" value="TreeGrafter"/>
</dbReference>
<dbReference type="GO" id="GO:0008408">
    <property type="term" value="F:3'-5' exonuclease activity"/>
    <property type="evidence" value="ECO:0007669"/>
    <property type="project" value="TreeGrafter"/>
</dbReference>
<proteinExistence type="predicted"/>
<gene>
    <name evidence="5" type="ORF">G127AT_05455</name>
</gene>
<dbReference type="InterPro" id="IPR013520">
    <property type="entry name" value="Ribonucl_H"/>
</dbReference>
<dbReference type="PANTHER" id="PTHR30231">
    <property type="entry name" value="DNA POLYMERASE III SUBUNIT EPSILON"/>
    <property type="match status" value="1"/>
</dbReference>
<name>A0A975FPI5_9MICO</name>
<dbReference type="SUPFAM" id="SSF52113">
    <property type="entry name" value="BRCT domain"/>
    <property type="match status" value="1"/>
</dbReference>
<evidence type="ECO:0000256" key="1">
    <source>
        <dbReference type="ARBA" id="ARBA00022722"/>
    </source>
</evidence>
<dbReference type="InterPro" id="IPR036397">
    <property type="entry name" value="RNaseH_sf"/>
</dbReference>
<dbReference type="SMART" id="SM00479">
    <property type="entry name" value="EXOIII"/>
    <property type="match status" value="1"/>
</dbReference>
<dbReference type="Pfam" id="PF00929">
    <property type="entry name" value="RNase_T"/>
    <property type="match status" value="1"/>
</dbReference>
<dbReference type="SUPFAM" id="SSF158682">
    <property type="entry name" value="TerB-like"/>
    <property type="match status" value="1"/>
</dbReference>
<reference evidence="5" key="1">
    <citation type="submission" date="2021-03" db="EMBL/GenBank/DDBJ databases">
        <title>Agromyces archimandritus sp. nov., isolated from the cockroach Archimandrita tessellata.</title>
        <authorList>
            <person name="Guzman J."/>
            <person name="Ortuzar M."/>
            <person name="Poehlein A."/>
            <person name="Daniel R."/>
            <person name="Trujillo M."/>
            <person name="Vilcinskas A."/>
        </authorList>
    </citation>
    <scope>NUCLEOTIDE SEQUENCE</scope>
    <source>
        <strain evidence="5">G127AT</strain>
    </source>
</reference>
<keyword evidence="2" id="KW-0378">Hydrolase</keyword>
<protein>
    <submittedName>
        <fullName evidence="5">DNA polymerase III subunit epsilon</fullName>
    </submittedName>
</protein>
<dbReference type="Gene3D" id="3.30.420.10">
    <property type="entry name" value="Ribonuclease H-like superfamily/Ribonuclease H"/>
    <property type="match status" value="1"/>
</dbReference>
<dbReference type="KEGG" id="aarc:G127AT_05455"/>
<dbReference type="CDD" id="cd06127">
    <property type="entry name" value="DEDDh"/>
    <property type="match status" value="1"/>
</dbReference>
<dbReference type="GO" id="GO:0003676">
    <property type="term" value="F:nucleic acid binding"/>
    <property type="evidence" value="ECO:0007669"/>
    <property type="project" value="InterPro"/>
</dbReference>
<sequence length="410" mass="43799">MPGFAVIDFETTGLMPGGSDRVVEVAVVHVNEAGRITGEWETLVNPGRDVGAERIHGIRGADVMHAPRFEQVAGRLIELLAGRVIVAHNASFDLRFLDAELRRAGYAAPELAELGLCTMRLARELIPGAGRSLADCCAAFDIDLDGAHRASVDAAATARLLGEYLQLADAEFWLGRIDHASSVEWMPWPAAPSAAWIARGTAPTAGERFLERITAKLPEHAGPAEHQDYLALLDRCLLDRHISAHEAEALVDAAETLGISRNTCLTLHERYFDDLARVAWADGVLTADEIADLASVVKLLSVSDARLVAAMQAPASPSPVDAGAAAPSDQPSFSLAPGDHIVLTGEMSLAREIWFERLTAAGYVPRPAVTKRVKLVVAADPDSLSGKARKARDYGIPIVGEPMLARLVGV</sequence>
<dbReference type="Proteomes" id="UP000671914">
    <property type="component" value="Chromosome"/>
</dbReference>
<evidence type="ECO:0000313" key="6">
    <source>
        <dbReference type="Proteomes" id="UP000671914"/>
    </source>
</evidence>
<evidence type="ECO:0000256" key="2">
    <source>
        <dbReference type="ARBA" id="ARBA00022801"/>
    </source>
</evidence>